<accession>A0ABP9Z576</accession>
<comment type="caution">
    <text evidence="2">The sequence shown here is derived from an EMBL/GenBank/DDBJ whole genome shotgun (WGS) entry which is preliminary data.</text>
</comment>
<evidence type="ECO:0000313" key="2">
    <source>
        <dbReference type="EMBL" id="GAA5814273.1"/>
    </source>
</evidence>
<evidence type="ECO:0000256" key="1">
    <source>
        <dbReference type="SAM" id="MobiDB-lite"/>
    </source>
</evidence>
<proteinExistence type="predicted"/>
<dbReference type="Proteomes" id="UP001473302">
    <property type="component" value="Unassembled WGS sequence"/>
</dbReference>
<keyword evidence="3" id="KW-1185">Reference proteome</keyword>
<reference evidence="2 3" key="1">
    <citation type="submission" date="2024-04" db="EMBL/GenBank/DDBJ databases">
        <title>genome sequences of Mucor flavus KT1a and Helicostylum pulchrum KT1b strains isolated from the surface of a dry-aged beef.</title>
        <authorList>
            <person name="Toyotome T."/>
            <person name="Hosono M."/>
            <person name="Torimaru M."/>
            <person name="Fukuda K."/>
            <person name="Mikami N."/>
        </authorList>
    </citation>
    <scope>NUCLEOTIDE SEQUENCE [LARGE SCALE GENOMIC DNA]</scope>
    <source>
        <strain evidence="2 3">KT1a</strain>
    </source>
</reference>
<protein>
    <submittedName>
        <fullName evidence="2">Uncharacterized protein</fullName>
    </submittedName>
</protein>
<dbReference type="EMBL" id="BAABUK010000020">
    <property type="protein sequence ID" value="GAA5814273.1"/>
    <property type="molecule type" value="Genomic_DNA"/>
</dbReference>
<name>A0ABP9Z576_9FUNG</name>
<gene>
    <name evidence="2" type="ORF">MFLAVUS_007767</name>
</gene>
<organism evidence="2 3">
    <name type="scientific">Mucor flavus</name>
    <dbReference type="NCBI Taxonomy" id="439312"/>
    <lineage>
        <taxon>Eukaryota</taxon>
        <taxon>Fungi</taxon>
        <taxon>Fungi incertae sedis</taxon>
        <taxon>Mucoromycota</taxon>
        <taxon>Mucoromycotina</taxon>
        <taxon>Mucoromycetes</taxon>
        <taxon>Mucorales</taxon>
        <taxon>Mucorineae</taxon>
        <taxon>Mucoraceae</taxon>
        <taxon>Mucor</taxon>
    </lineage>
</organism>
<evidence type="ECO:0000313" key="3">
    <source>
        <dbReference type="Proteomes" id="UP001473302"/>
    </source>
</evidence>
<sequence length="188" mass="21641">MSNWKGKSPMDKPHNEPYTINTGIMSSQHNVAKGVWQSYFSEEKVLLLSPETSEQPTYHDALRETYPSRPKTTLAECLANEKKSLSAEYPFASRRGTTFLLDEQIRSPLCSSYHSPRIRMKNESLSLDKFKSTIANVKSREKREYIYCHCQSLCNSTRLVGGHYCLTEYHIKCFNEGIDCPKCIKDKK</sequence>
<feature type="region of interest" description="Disordered" evidence="1">
    <location>
        <begin position="1"/>
        <end position="21"/>
    </location>
</feature>